<sequence>MKDERELVDEFRDIPFPPDLLPVHDAADSALRRNNVVRGRRALIAVVAVSALFIGGSMWLNRAGVPSSGPSPSYSSSYFPEAEIPRPGGGPMVLDGFARGDRDHYLLDRRTGRYQGVPYLTVPSPDQRTVLVNELTQDQETGIHTRVGVADREEYLDEGPAAVTWIETGGVTFLNEPENLWSPDGAKALIPVYTNEPMAQNFAKLFRYDVAAGTMTEIPLPAGKGIRSVTWAADSNTYLATIGDLSSGPGDPGTDTTELRPLDNNGAMGAAMTLQGNWRTLLHRVSPDGRYLLYEFRANSESQGGIGGYFATIDLTTGLKSTPIVNIDWDNGLYGQNLAWYDANTIARYSWIGATPKLELVSLTDGTILRTMDCVSSIGTMYVSPSAGLPAEAANLGF</sequence>
<reference evidence="2" key="1">
    <citation type="submission" date="2023-03" db="EMBL/GenBank/DDBJ databases">
        <title>Actinorhabdospora filicis NBRC 111898.</title>
        <authorList>
            <person name="Ichikawa N."/>
            <person name="Sato H."/>
            <person name="Tonouchi N."/>
        </authorList>
    </citation>
    <scope>NUCLEOTIDE SEQUENCE</scope>
    <source>
        <strain evidence="2">NBRC 111898</strain>
    </source>
</reference>
<dbReference type="Proteomes" id="UP001165079">
    <property type="component" value="Unassembled WGS sequence"/>
</dbReference>
<name>A0A9W6SJV2_9ACTN</name>
<dbReference type="AlphaFoldDB" id="A0A9W6SJV2"/>
<accession>A0A9W6SJV2</accession>
<keyword evidence="1" id="KW-0812">Transmembrane</keyword>
<keyword evidence="1" id="KW-1133">Transmembrane helix</keyword>
<gene>
    <name evidence="2" type="ORF">Afil01_17510</name>
</gene>
<proteinExistence type="predicted"/>
<evidence type="ECO:0000313" key="3">
    <source>
        <dbReference type="Proteomes" id="UP001165079"/>
    </source>
</evidence>
<keyword evidence="3" id="KW-1185">Reference proteome</keyword>
<evidence type="ECO:0000256" key="1">
    <source>
        <dbReference type="SAM" id="Phobius"/>
    </source>
</evidence>
<protein>
    <submittedName>
        <fullName evidence="2">Uncharacterized protein</fullName>
    </submittedName>
</protein>
<dbReference type="SUPFAM" id="SSF50993">
    <property type="entry name" value="Peptidase/esterase 'gauge' domain"/>
    <property type="match status" value="1"/>
</dbReference>
<dbReference type="EMBL" id="BSTX01000001">
    <property type="protein sequence ID" value="GLZ76944.1"/>
    <property type="molecule type" value="Genomic_DNA"/>
</dbReference>
<dbReference type="RefSeq" id="WP_285662090.1">
    <property type="nucleotide sequence ID" value="NZ_BSTX01000001.1"/>
</dbReference>
<feature type="transmembrane region" description="Helical" evidence="1">
    <location>
        <begin position="42"/>
        <end position="60"/>
    </location>
</feature>
<evidence type="ECO:0000313" key="2">
    <source>
        <dbReference type="EMBL" id="GLZ76944.1"/>
    </source>
</evidence>
<comment type="caution">
    <text evidence="2">The sequence shown here is derived from an EMBL/GenBank/DDBJ whole genome shotgun (WGS) entry which is preliminary data.</text>
</comment>
<organism evidence="2 3">
    <name type="scientific">Actinorhabdospora filicis</name>
    <dbReference type="NCBI Taxonomy" id="1785913"/>
    <lineage>
        <taxon>Bacteria</taxon>
        <taxon>Bacillati</taxon>
        <taxon>Actinomycetota</taxon>
        <taxon>Actinomycetes</taxon>
        <taxon>Micromonosporales</taxon>
        <taxon>Micromonosporaceae</taxon>
        <taxon>Actinorhabdospora</taxon>
    </lineage>
</organism>
<keyword evidence="1" id="KW-0472">Membrane</keyword>